<accession>A0A0H5PWV2</accession>
<evidence type="ECO:0000256" key="1">
    <source>
        <dbReference type="SAM" id="MobiDB-lite"/>
    </source>
</evidence>
<proteinExistence type="predicted"/>
<protein>
    <submittedName>
        <fullName evidence="2">Uncharacterized protein</fullName>
    </submittedName>
</protein>
<evidence type="ECO:0000313" key="2">
    <source>
        <dbReference type="EMBL" id="CRY94221.1"/>
    </source>
</evidence>
<feature type="region of interest" description="Disordered" evidence="1">
    <location>
        <begin position="69"/>
        <end position="88"/>
    </location>
</feature>
<keyword evidence="2" id="KW-0614">Plasmid</keyword>
<dbReference type="AlphaFoldDB" id="A0A0H5PWV2"/>
<organism evidence="2">
    <name type="scientific">uncultured prokaryote</name>
    <dbReference type="NCBI Taxonomy" id="198431"/>
    <lineage>
        <taxon>unclassified sequences</taxon>
        <taxon>environmental samples</taxon>
    </lineage>
</organism>
<reference evidence="2" key="1">
    <citation type="submission" date="2015-06" db="EMBL/GenBank/DDBJ databases">
        <authorList>
            <person name="Joergensen T."/>
        </authorList>
    </citation>
    <scope>NUCLEOTIDE SEQUENCE</scope>
    <source>
        <plasmid evidence="2">pRGRH0213</plasmid>
    </source>
</reference>
<geneLocation type="plasmid" evidence="2">
    <name>pRGRH0213</name>
</geneLocation>
<name>A0A0H5PWV2_9ZZZZ</name>
<dbReference type="EMBL" id="LN852891">
    <property type="protein sequence ID" value="CRY94221.1"/>
    <property type="molecule type" value="Genomic_DNA"/>
</dbReference>
<reference evidence="2" key="2">
    <citation type="submission" date="2015-07" db="EMBL/GenBank/DDBJ databases">
        <title>Plasmids, circular viruses and viroids from rat gut.</title>
        <authorList>
            <person name="Jorgensen T.J."/>
            <person name="Hansen M.A."/>
            <person name="Xu Z."/>
            <person name="Tabak M.A."/>
            <person name="Sorensen S.J."/>
            <person name="Hansen L.H."/>
        </authorList>
    </citation>
    <scope>NUCLEOTIDE SEQUENCE</scope>
    <source>
        <plasmid evidence="2">pRGRH0213</plasmid>
    </source>
</reference>
<sequence length="150" mass="16595">MIQWAAEGLRPHSAIGAASGVTAPLEGRPAKDFSNWSCDTLDSSSACDRGPRKNPGAFFVPWQQCRAPRREPPIPFPPSVAARRSGLEPDRSVVKQIQLKTDLSLQQTALAAAAVKQPAITRTHAIRERDTMKRNKTRYEMACLRESRMV</sequence>